<dbReference type="Pfam" id="PF00728">
    <property type="entry name" value="Glyco_hydro_20"/>
    <property type="match status" value="1"/>
</dbReference>
<feature type="domain" description="Beta-hexosaminidase bacterial type N-terminal" evidence="6">
    <location>
        <begin position="15"/>
        <end position="139"/>
    </location>
</feature>
<dbReference type="Gene3D" id="3.20.20.80">
    <property type="entry name" value="Glycosidases"/>
    <property type="match status" value="1"/>
</dbReference>
<evidence type="ECO:0008006" key="9">
    <source>
        <dbReference type="Google" id="ProtNLM"/>
    </source>
</evidence>
<evidence type="ECO:0000256" key="4">
    <source>
        <dbReference type="SAM" id="MobiDB-lite"/>
    </source>
</evidence>
<dbReference type="EMBL" id="BAAAPM010000003">
    <property type="protein sequence ID" value="GAA1717956.1"/>
    <property type="molecule type" value="Genomic_DNA"/>
</dbReference>
<dbReference type="PANTHER" id="PTHR43678">
    <property type="entry name" value="PUTATIVE (AFU_ORTHOLOGUE AFUA_2G00640)-RELATED"/>
    <property type="match status" value="1"/>
</dbReference>
<dbReference type="Proteomes" id="UP001501138">
    <property type="component" value="Unassembled WGS sequence"/>
</dbReference>
<keyword evidence="2" id="KW-0378">Hydrolase</keyword>
<name>A0ABP4V4V9_9MICO</name>
<dbReference type="Pfam" id="PF02838">
    <property type="entry name" value="Glyco_hydro_20b"/>
    <property type="match status" value="1"/>
</dbReference>
<keyword evidence="3" id="KW-0326">Glycosidase</keyword>
<evidence type="ECO:0000259" key="6">
    <source>
        <dbReference type="Pfam" id="PF02838"/>
    </source>
</evidence>
<sequence>MSSTTSAATPMWSSLPQPTSVDLTGGLWQPGRRVLVTAPQAGLRREAERLADELTALGHGAAAEVPAPGGVEDRDPADTQATVVALRTGDTGMASPESFTISVGDTVEVVGGSAVGVFRATRQLLHNLIAQDGVPRGQVRSEPAVAERGLHLDAARKHYPASWIADLLRSLSWVGITTFQWHFSESLGFRIASERHPEIVSAEHHTKAEVRELLELAADLHIEVVPSLDMPGHLRQALATHPEWQLPAPAADTTHALDITSPDAVRFARDLIDEYAELFSTSRHWNLGADEFVAFEAMDDYPVLADAARSRFGPAANGFDLLTAFANDTAAHLAEHGFTARVWNDGMFRGAVVALDPGVQVTWWTNWNALMRPVTDGLAGGHRIVNFMDSLLYYVLGEVNNYPYPTSERLWAEDWHPGAFTRLPGGVAQTWGTPYPEQLLGASFSVWSDIVDAQTPDEVAAGIRRPLRGMAERAWNAGSRLGHDAFLRIEAAIG</sequence>
<dbReference type="Gene3D" id="3.30.379.10">
    <property type="entry name" value="Chitobiase/beta-hexosaminidase domain 2-like"/>
    <property type="match status" value="1"/>
</dbReference>
<dbReference type="SUPFAM" id="SSF51445">
    <property type="entry name" value="(Trans)glycosidases"/>
    <property type="match status" value="1"/>
</dbReference>
<dbReference type="SUPFAM" id="SSF55545">
    <property type="entry name" value="beta-N-acetylhexosaminidase-like domain"/>
    <property type="match status" value="1"/>
</dbReference>
<feature type="domain" description="Glycoside hydrolase family 20 catalytic" evidence="5">
    <location>
        <begin position="148"/>
        <end position="476"/>
    </location>
</feature>
<evidence type="ECO:0000313" key="7">
    <source>
        <dbReference type="EMBL" id="GAA1717956.1"/>
    </source>
</evidence>
<evidence type="ECO:0000256" key="2">
    <source>
        <dbReference type="ARBA" id="ARBA00022801"/>
    </source>
</evidence>
<dbReference type="PRINTS" id="PR00738">
    <property type="entry name" value="GLHYDRLASE20"/>
</dbReference>
<evidence type="ECO:0000256" key="1">
    <source>
        <dbReference type="ARBA" id="ARBA00006285"/>
    </source>
</evidence>
<dbReference type="InterPro" id="IPR029018">
    <property type="entry name" value="Hex-like_dom2"/>
</dbReference>
<organism evidence="7 8">
    <name type="scientific">Isoptericola hypogeus</name>
    <dbReference type="NCBI Taxonomy" id="300179"/>
    <lineage>
        <taxon>Bacteria</taxon>
        <taxon>Bacillati</taxon>
        <taxon>Actinomycetota</taxon>
        <taxon>Actinomycetes</taxon>
        <taxon>Micrococcales</taxon>
        <taxon>Promicromonosporaceae</taxon>
        <taxon>Isoptericola</taxon>
    </lineage>
</organism>
<dbReference type="InterPro" id="IPR015883">
    <property type="entry name" value="Glyco_hydro_20_cat"/>
</dbReference>
<keyword evidence="8" id="KW-1185">Reference proteome</keyword>
<evidence type="ECO:0000313" key="8">
    <source>
        <dbReference type="Proteomes" id="UP001501138"/>
    </source>
</evidence>
<evidence type="ECO:0000256" key="3">
    <source>
        <dbReference type="ARBA" id="ARBA00023295"/>
    </source>
</evidence>
<feature type="region of interest" description="Disordered" evidence="4">
    <location>
        <begin position="1"/>
        <end position="26"/>
    </location>
</feature>
<feature type="compositionally biased region" description="Polar residues" evidence="4">
    <location>
        <begin position="1"/>
        <end position="22"/>
    </location>
</feature>
<dbReference type="InterPro" id="IPR025705">
    <property type="entry name" value="Beta_hexosaminidase_sua/sub"/>
</dbReference>
<accession>A0ABP4V4V9</accession>
<dbReference type="RefSeq" id="WP_344246686.1">
    <property type="nucleotide sequence ID" value="NZ_BAAAPM010000003.1"/>
</dbReference>
<comment type="similarity">
    <text evidence="1">Belongs to the glycosyl hydrolase 20 family.</text>
</comment>
<protein>
    <recommendedName>
        <fullName evidence="9">Beta-N-acetylhexosaminidase</fullName>
    </recommendedName>
</protein>
<reference evidence="8" key="1">
    <citation type="journal article" date="2019" name="Int. J. Syst. Evol. Microbiol.">
        <title>The Global Catalogue of Microorganisms (GCM) 10K type strain sequencing project: providing services to taxonomists for standard genome sequencing and annotation.</title>
        <authorList>
            <consortium name="The Broad Institute Genomics Platform"/>
            <consortium name="The Broad Institute Genome Sequencing Center for Infectious Disease"/>
            <person name="Wu L."/>
            <person name="Ma J."/>
        </authorList>
    </citation>
    <scope>NUCLEOTIDE SEQUENCE [LARGE SCALE GENOMIC DNA]</scope>
    <source>
        <strain evidence="8">JCM 15589</strain>
    </source>
</reference>
<evidence type="ECO:0000259" key="5">
    <source>
        <dbReference type="Pfam" id="PF00728"/>
    </source>
</evidence>
<proteinExistence type="inferred from homology"/>
<gene>
    <name evidence="7" type="ORF">GCM10009809_12330</name>
</gene>
<comment type="caution">
    <text evidence="7">The sequence shown here is derived from an EMBL/GenBank/DDBJ whole genome shotgun (WGS) entry which is preliminary data.</text>
</comment>
<dbReference type="PANTHER" id="PTHR43678:SF1">
    <property type="entry name" value="BETA-N-ACETYLHEXOSAMINIDASE"/>
    <property type="match status" value="1"/>
</dbReference>
<dbReference type="InterPro" id="IPR052764">
    <property type="entry name" value="GH20_Enzymes"/>
</dbReference>
<dbReference type="InterPro" id="IPR015882">
    <property type="entry name" value="HEX_bac_N"/>
</dbReference>
<dbReference type="InterPro" id="IPR017853">
    <property type="entry name" value="GH"/>
</dbReference>